<comment type="caution">
    <text evidence="3">The sequence shown here is derived from an EMBL/GenBank/DDBJ whole genome shotgun (WGS) entry which is preliminary data.</text>
</comment>
<dbReference type="OrthoDB" id="441890at2759"/>
<evidence type="ECO:0000313" key="3">
    <source>
        <dbReference type="EMBL" id="KAF5733963.1"/>
    </source>
</evidence>
<evidence type="ECO:0000259" key="2">
    <source>
        <dbReference type="Pfam" id="PF07000"/>
    </source>
</evidence>
<keyword evidence="1" id="KW-0175">Coiled coil</keyword>
<evidence type="ECO:0000313" key="4">
    <source>
        <dbReference type="Proteomes" id="UP000593562"/>
    </source>
</evidence>
<dbReference type="Pfam" id="PF07000">
    <property type="entry name" value="DUF1308"/>
    <property type="match status" value="1"/>
</dbReference>
<feature type="domain" description="DUF1308" evidence="2">
    <location>
        <begin position="283"/>
        <end position="449"/>
    </location>
</feature>
<proteinExistence type="predicted"/>
<dbReference type="PANTHER" id="PTHR13379">
    <property type="entry name" value="UNCHARACTERIZED DUF1308"/>
    <property type="match status" value="1"/>
</dbReference>
<feature type="coiled-coil region" evidence="1">
    <location>
        <begin position="6"/>
        <end position="33"/>
    </location>
</feature>
<gene>
    <name evidence="3" type="ORF">HS088_TW16G00404</name>
</gene>
<dbReference type="InterPro" id="IPR010733">
    <property type="entry name" value="DUF1308"/>
</dbReference>
<dbReference type="InParanoid" id="A0A7J7CIR7"/>
<dbReference type="Proteomes" id="UP000593562">
    <property type="component" value="Unassembled WGS sequence"/>
</dbReference>
<protein>
    <recommendedName>
        <fullName evidence="2">DUF1308 domain-containing protein</fullName>
    </recommendedName>
</protein>
<evidence type="ECO:0000256" key="1">
    <source>
        <dbReference type="SAM" id="Coils"/>
    </source>
</evidence>
<reference evidence="3 4" key="1">
    <citation type="journal article" date="2020" name="Nat. Commun.">
        <title>Genome of Tripterygium wilfordii and identification of cytochrome P450 involved in triptolide biosynthesis.</title>
        <authorList>
            <person name="Tu L."/>
            <person name="Su P."/>
            <person name="Zhang Z."/>
            <person name="Gao L."/>
            <person name="Wang J."/>
            <person name="Hu T."/>
            <person name="Zhou J."/>
            <person name="Zhang Y."/>
            <person name="Zhao Y."/>
            <person name="Liu Y."/>
            <person name="Song Y."/>
            <person name="Tong Y."/>
            <person name="Lu Y."/>
            <person name="Yang J."/>
            <person name="Xu C."/>
            <person name="Jia M."/>
            <person name="Peters R.J."/>
            <person name="Huang L."/>
            <person name="Gao W."/>
        </authorList>
    </citation>
    <scope>NUCLEOTIDE SEQUENCE [LARGE SCALE GENOMIC DNA]</scope>
    <source>
        <strain evidence="4">cv. XIE 37</strain>
        <tissue evidence="3">Leaf</tissue>
    </source>
</reference>
<accession>A0A7J7CIR7</accession>
<sequence length="451" mass="49827">MVGGEVEAAKWRCERVIERIQRLENINESCRRTLLKLAISDLHFLSTFSSSSATLSINIGHLEAVVYILQQPVVTGVSRVCKPIPLATKTSSSSSSSSSSKGVHVDVVCTLKGIPVWILVSDRNPKYVSWHGSHKDKGLKWRIEQLLNSAAQYSHTLKPSSVVLFFSRGLASSVHEKLRCEFGASDFGLDFCVFDFHFHEEVEGDWTEILGRSYGEACALELKLDSGREADLGSDSILVAEGLEFKEGVTERNLGRSFFSLLLEMKNSEFAKPVDLLCLDGLINFDTTALIAIVSGISNSCAEKLLATPENELRQRFKGNTEFVISQAKSEIQHPIHLDLGNVISGRMGMICESVLSEFKDLVSMCGGPNEKLRANYLLQQIMIVPDSPSERIIGLPTTRKLALKNKIVFGTADYWHAPTLTANMAFVRAISQTGMSLYTIEHRPRALTGD</sequence>
<dbReference type="AlphaFoldDB" id="A0A7J7CIR7"/>
<dbReference type="PANTHER" id="PTHR13379:SF0">
    <property type="entry name" value="UPF0415 PROTEIN C7ORF25"/>
    <property type="match status" value="1"/>
</dbReference>
<keyword evidence="4" id="KW-1185">Reference proteome</keyword>
<dbReference type="FunCoup" id="A0A7J7CIR7">
    <property type="interactions" value="2021"/>
</dbReference>
<dbReference type="EMBL" id="JAAARO010000016">
    <property type="protein sequence ID" value="KAF5733963.1"/>
    <property type="molecule type" value="Genomic_DNA"/>
</dbReference>
<organism evidence="3 4">
    <name type="scientific">Tripterygium wilfordii</name>
    <name type="common">Thunder God vine</name>
    <dbReference type="NCBI Taxonomy" id="458696"/>
    <lineage>
        <taxon>Eukaryota</taxon>
        <taxon>Viridiplantae</taxon>
        <taxon>Streptophyta</taxon>
        <taxon>Embryophyta</taxon>
        <taxon>Tracheophyta</taxon>
        <taxon>Spermatophyta</taxon>
        <taxon>Magnoliopsida</taxon>
        <taxon>eudicotyledons</taxon>
        <taxon>Gunneridae</taxon>
        <taxon>Pentapetalae</taxon>
        <taxon>rosids</taxon>
        <taxon>fabids</taxon>
        <taxon>Celastrales</taxon>
        <taxon>Celastraceae</taxon>
        <taxon>Tripterygium</taxon>
    </lineage>
</organism>
<name>A0A7J7CIR7_TRIWF</name>